<dbReference type="InterPro" id="IPR032675">
    <property type="entry name" value="LRR_dom_sf"/>
</dbReference>
<dbReference type="PROSITE" id="PS51450">
    <property type="entry name" value="LRR"/>
    <property type="match status" value="1"/>
</dbReference>
<keyword evidence="6" id="KW-0732">Signal</keyword>
<dbReference type="InterPro" id="IPR001611">
    <property type="entry name" value="Leu-rich_rpt"/>
</dbReference>
<gene>
    <name evidence="12" type="ORF">CTI12_AA572910</name>
</gene>
<evidence type="ECO:0000313" key="13">
    <source>
        <dbReference type="Proteomes" id="UP000245207"/>
    </source>
</evidence>
<evidence type="ECO:0000256" key="3">
    <source>
        <dbReference type="ARBA" id="ARBA00022475"/>
    </source>
</evidence>
<feature type="transmembrane region" description="Helical" evidence="11">
    <location>
        <begin position="862"/>
        <end position="885"/>
    </location>
</feature>
<dbReference type="FunFam" id="3.80.10.10:FF:000111">
    <property type="entry name" value="LRR receptor-like serine/threonine-protein kinase ERECTA"/>
    <property type="match status" value="1"/>
</dbReference>
<evidence type="ECO:0000256" key="8">
    <source>
        <dbReference type="ARBA" id="ARBA00022989"/>
    </source>
</evidence>
<dbReference type="GO" id="GO:0005886">
    <property type="term" value="C:plasma membrane"/>
    <property type="evidence" value="ECO:0007669"/>
    <property type="project" value="UniProtKB-SubCell"/>
</dbReference>
<evidence type="ECO:0000256" key="2">
    <source>
        <dbReference type="ARBA" id="ARBA00009592"/>
    </source>
</evidence>
<dbReference type="Proteomes" id="UP000245207">
    <property type="component" value="Unassembled WGS sequence"/>
</dbReference>
<name>A0A2U1KRG3_ARTAN</name>
<dbReference type="Pfam" id="PF00560">
    <property type="entry name" value="LRR_1"/>
    <property type="match status" value="7"/>
</dbReference>
<comment type="similarity">
    <text evidence="2">Belongs to the RLP family.</text>
</comment>
<sequence length="914" mass="102015">MPWSIALAARRACSARVQIHLNAQCRDFHDTHKELEEASKQQLKGELSPALLGLKQLKHLDLSCNDFGWIQVPEFIGSLENLRYLNLSSSKFSGLIPPQLGNISQLHTLCLGNFQYWWGESTSVVNMEWLSNLRLLRHLDMSNVDLSKAMDWFQVMNTLPSLAELHLSYSSLLDAHPHVPTLNITSIFLLDLSGNQFINSLVPQWIFSITSLVSLDLSGCHFNGLIPSSSAHSFRNLTSLKWLHVSRNTFMNSSLVLKELSSGIGSNLISLDISQCDISSTALDSLHNLTSLLSLDLSSNHLTNIIPKSLCNFCNLRDIDLSSNDFQNISLTYLLEIFLECESPHLESLSMYASGLSGSLPNSLGQLSKLEELDFSSNFLTGVVTETHFVKLVHLKVLDGGGNNLILRPRLANWIPPFQLQSLNLSSWSLGPQFPSWLISQRELKSLYISNTNISSPMTESFWRSFPNLESLDMSKNQMQGMLNLSGIPALNSLDLSSNRFGGKLPDILNGSKIWELYLSDNSFVGSLDHLICSDGVKATTKLNLGNNSLTGVIPECWEKWQSLKYLNLENNNFSGGIPRTLGRMRKIKSLNLHGNKLEGKLPASLMNLTHLVILELSGNELAGSIPSWVGTKLSSLVLLNLRSNKFVGKIPHEVCYLSHIQILDLSNNKLMGDIPKCFNNFSVLSGKENISDDQFRIHTFSKTVFFSVPLVMKGHEYMYNSILKLMRLLDLSSNKLVGHIPSELTTLIKLKSLNLSRNNLTGRIPEKIGDLKEIESFDLSLNKLLGELPMSLSSLNSLSSFNVSYNNLTGKIPSSTQLQSLNESCFVGNKLCGDPLSEPCSRVETPDTDHEEDYGSHGVDWGLIVSVVSGFIVGFWVILVPLIVSRSLRIAYFRFLSELRYMVYDVTHKMFSR</sequence>
<keyword evidence="8 11" id="KW-1133">Transmembrane helix</keyword>
<dbReference type="PANTHER" id="PTHR48063">
    <property type="entry name" value="LRR RECEPTOR-LIKE KINASE"/>
    <property type="match status" value="1"/>
</dbReference>
<evidence type="ECO:0000256" key="5">
    <source>
        <dbReference type="ARBA" id="ARBA00022692"/>
    </source>
</evidence>
<keyword evidence="9 11" id="KW-0472">Membrane</keyword>
<evidence type="ECO:0000256" key="9">
    <source>
        <dbReference type="ARBA" id="ARBA00023136"/>
    </source>
</evidence>
<keyword evidence="4" id="KW-0433">Leucine-rich repeat</keyword>
<keyword evidence="3" id="KW-1003">Cell membrane</keyword>
<reference evidence="12 13" key="1">
    <citation type="journal article" date="2018" name="Mol. Plant">
        <title>The genome of Artemisia annua provides insight into the evolution of Asteraceae family and artemisinin biosynthesis.</title>
        <authorList>
            <person name="Shen Q."/>
            <person name="Zhang L."/>
            <person name="Liao Z."/>
            <person name="Wang S."/>
            <person name="Yan T."/>
            <person name="Shi P."/>
            <person name="Liu M."/>
            <person name="Fu X."/>
            <person name="Pan Q."/>
            <person name="Wang Y."/>
            <person name="Lv Z."/>
            <person name="Lu X."/>
            <person name="Zhang F."/>
            <person name="Jiang W."/>
            <person name="Ma Y."/>
            <person name="Chen M."/>
            <person name="Hao X."/>
            <person name="Li L."/>
            <person name="Tang Y."/>
            <person name="Lv G."/>
            <person name="Zhou Y."/>
            <person name="Sun X."/>
            <person name="Brodelius P.E."/>
            <person name="Rose J.K.C."/>
            <person name="Tang K."/>
        </authorList>
    </citation>
    <scope>NUCLEOTIDE SEQUENCE [LARGE SCALE GENOMIC DNA]</scope>
    <source>
        <strain evidence="13">cv. Huhao1</strain>
        <tissue evidence="12">Leaf</tissue>
    </source>
</reference>
<dbReference type="STRING" id="35608.A0A2U1KRG3"/>
<accession>A0A2U1KRG3</accession>
<keyword evidence="7" id="KW-0677">Repeat</keyword>
<dbReference type="SUPFAM" id="SSF52058">
    <property type="entry name" value="L domain-like"/>
    <property type="match status" value="1"/>
</dbReference>
<proteinExistence type="inferred from homology"/>
<keyword evidence="10" id="KW-0325">Glycoprotein</keyword>
<dbReference type="Pfam" id="PF13855">
    <property type="entry name" value="LRR_8"/>
    <property type="match status" value="3"/>
</dbReference>
<evidence type="ECO:0000256" key="7">
    <source>
        <dbReference type="ARBA" id="ARBA00022737"/>
    </source>
</evidence>
<evidence type="ECO:0000256" key="11">
    <source>
        <dbReference type="SAM" id="Phobius"/>
    </source>
</evidence>
<dbReference type="EMBL" id="PKPP01014738">
    <property type="protein sequence ID" value="PWA39330.1"/>
    <property type="molecule type" value="Genomic_DNA"/>
</dbReference>
<protein>
    <recommendedName>
        <fullName evidence="14">Leucine-rich repeat protein</fullName>
    </recommendedName>
</protein>
<evidence type="ECO:0000256" key="6">
    <source>
        <dbReference type="ARBA" id="ARBA00022729"/>
    </source>
</evidence>
<keyword evidence="5 11" id="KW-0812">Transmembrane</keyword>
<evidence type="ECO:0000256" key="1">
    <source>
        <dbReference type="ARBA" id="ARBA00004251"/>
    </source>
</evidence>
<evidence type="ECO:0008006" key="14">
    <source>
        <dbReference type="Google" id="ProtNLM"/>
    </source>
</evidence>
<dbReference type="SMART" id="SM00369">
    <property type="entry name" value="LRR_TYP"/>
    <property type="match status" value="10"/>
</dbReference>
<comment type="subcellular location">
    <subcellularLocation>
        <location evidence="1">Cell membrane</location>
        <topology evidence="1">Single-pass type I membrane protein</topology>
    </subcellularLocation>
</comment>
<organism evidence="12 13">
    <name type="scientific">Artemisia annua</name>
    <name type="common">Sweet wormwood</name>
    <dbReference type="NCBI Taxonomy" id="35608"/>
    <lineage>
        <taxon>Eukaryota</taxon>
        <taxon>Viridiplantae</taxon>
        <taxon>Streptophyta</taxon>
        <taxon>Embryophyta</taxon>
        <taxon>Tracheophyta</taxon>
        <taxon>Spermatophyta</taxon>
        <taxon>Magnoliopsida</taxon>
        <taxon>eudicotyledons</taxon>
        <taxon>Gunneridae</taxon>
        <taxon>Pentapetalae</taxon>
        <taxon>asterids</taxon>
        <taxon>campanulids</taxon>
        <taxon>Asterales</taxon>
        <taxon>Asteraceae</taxon>
        <taxon>Asteroideae</taxon>
        <taxon>Anthemideae</taxon>
        <taxon>Artemisiinae</taxon>
        <taxon>Artemisia</taxon>
    </lineage>
</organism>
<evidence type="ECO:0000256" key="10">
    <source>
        <dbReference type="ARBA" id="ARBA00023180"/>
    </source>
</evidence>
<dbReference type="GO" id="GO:0051707">
    <property type="term" value="P:response to other organism"/>
    <property type="evidence" value="ECO:0007669"/>
    <property type="project" value="UniProtKB-ARBA"/>
</dbReference>
<evidence type="ECO:0000313" key="12">
    <source>
        <dbReference type="EMBL" id="PWA39330.1"/>
    </source>
</evidence>
<comment type="caution">
    <text evidence="12">The sequence shown here is derived from an EMBL/GenBank/DDBJ whole genome shotgun (WGS) entry which is preliminary data.</text>
</comment>
<dbReference type="SUPFAM" id="SSF52047">
    <property type="entry name" value="RNI-like"/>
    <property type="match status" value="2"/>
</dbReference>
<dbReference type="InterPro" id="IPR003591">
    <property type="entry name" value="Leu-rich_rpt_typical-subtyp"/>
</dbReference>
<keyword evidence="13" id="KW-1185">Reference proteome</keyword>
<evidence type="ECO:0000256" key="4">
    <source>
        <dbReference type="ARBA" id="ARBA00022614"/>
    </source>
</evidence>
<dbReference type="FunFam" id="3.80.10.10:FF:000095">
    <property type="entry name" value="LRR receptor-like serine/threonine-protein kinase GSO1"/>
    <property type="match status" value="1"/>
</dbReference>
<dbReference type="OrthoDB" id="1535479at2759"/>
<dbReference type="AlphaFoldDB" id="A0A2U1KRG3"/>
<dbReference type="SMART" id="SM00365">
    <property type="entry name" value="LRR_SD22"/>
    <property type="match status" value="6"/>
</dbReference>
<dbReference type="Gene3D" id="3.80.10.10">
    <property type="entry name" value="Ribonuclease Inhibitor"/>
    <property type="match status" value="3"/>
</dbReference>
<dbReference type="InterPro" id="IPR046956">
    <property type="entry name" value="RLP23-like"/>
</dbReference>
<dbReference type="PRINTS" id="PR00019">
    <property type="entry name" value="LEURICHRPT"/>
</dbReference>
<dbReference type="PANTHER" id="PTHR48063:SF99">
    <property type="entry name" value="LEUCINE-RICH REPEAT-CONTAINING, PLANT-TYPE, LEUCINE-RICH REPEAT DOMAIN SUPERFAMILY"/>
    <property type="match status" value="1"/>
</dbReference>
<dbReference type="GO" id="GO:0006952">
    <property type="term" value="P:defense response"/>
    <property type="evidence" value="ECO:0007669"/>
    <property type="project" value="UniProtKB-ARBA"/>
</dbReference>